<reference evidence="1 2" key="1">
    <citation type="journal article" date="2020" name="Cell">
        <title>Large-Scale Comparative Analyses of Tick Genomes Elucidate Their Genetic Diversity and Vector Capacities.</title>
        <authorList>
            <consortium name="Tick Genome and Microbiome Consortium (TIGMIC)"/>
            <person name="Jia N."/>
            <person name="Wang J."/>
            <person name="Shi W."/>
            <person name="Du L."/>
            <person name="Sun Y."/>
            <person name="Zhan W."/>
            <person name="Jiang J.F."/>
            <person name="Wang Q."/>
            <person name="Zhang B."/>
            <person name="Ji P."/>
            <person name="Bell-Sakyi L."/>
            <person name="Cui X.M."/>
            <person name="Yuan T.T."/>
            <person name="Jiang B.G."/>
            <person name="Yang W.F."/>
            <person name="Lam T.T."/>
            <person name="Chang Q.C."/>
            <person name="Ding S.J."/>
            <person name="Wang X.J."/>
            <person name="Zhu J.G."/>
            <person name="Ruan X.D."/>
            <person name="Zhao L."/>
            <person name="Wei J.T."/>
            <person name="Ye R.Z."/>
            <person name="Que T.C."/>
            <person name="Du C.H."/>
            <person name="Zhou Y.H."/>
            <person name="Cheng J.X."/>
            <person name="Dai P.F."/>
            <person name="Guo W.B."/>
            <person name="Han X.H."/>
            <person name="Huang E.J."/>
            <person name="Li L.F."/>
            <person name="Wei W."/>
            <person name="Gao Y.C."/>
            <person name="Liu J.Z."/>
            <person name="Shao H.Z."/>
            <person name="Wang X."/>
            <person name="Wang C.C."/>
            <person name="Yang T.C."/>
            <person name="Huo Q.B."/>
            <person name="Li W."/>
            <person name="Chen H.Y."/>
            <person name="Chen S.E."/>
            <person name="Zhou L.G."/>
            <person name="Ni X.B."/>
            <person name="Tian J.H."/>
            <person name="Sheng Y."/>
            <person name="Liu T."/>
            <person name="Pan Y.S."/>
            <person name="Xia L.Y."/>
            <person name="Li J."/>
            <person name="Zhao F."/>
            <person name="Cao W.C."/>
        </authorList>
    </citation>
    <scope>NUCLEOTIDE SEQUENCE [LARGE SCALE GENOMIC DNA]</scope>
    <source>
        <strain evidence="1">Iper-2018</strain>
    </source>
</reference>
<keyword evidence="2" id="KW-1185">Reference proteome</keyword>
<name>A0AC60Q9K9_IXOPE</name>
<evidence type="ECO:0000313" key="2">
    <source>
        <dbReference type="Proteomes" id="UP000805193"/>
    </source>
</evidence>
<gene>
    <name evidence="1" type="ORF">HPB47_022685</name>
</gene>
<dbReference type="Proteomes" id="UP000805193">
    <property type="component" value="Unassembled WGS sequence"/>
</dbReference>
<accession>A0AC60Q9K9</accession>
<evidence type="ECO:0000313" key="1">
    <source>
        <dbReference type="EMBL" id="KAG0430482.1"/>
    </source>
</evidence>
<proteinExistence type="predicted"/>
<organism evidence="1 2">
    <name type="scientific">Ixodes persulcatus</name>
    <name type="common">Taiga tick</name>
    <dbReference type="NCBI Taxonomy" id="34615"/>
    <lineage>
        <taxon>Eukaryota</taxon>
        <taxon>Metazoa</taxon>
        <taxon>Ecdysozoa</taxon>
        <taxon>Arthropoda</taxon>
        <taxon>Chelicerata</taxon>
        <taxon>Arachnida</taxon>
        <taxon>Acari</taxon>
        <taxon>Parasitiformes</taxon>
        <taxon>Ixodida</taxon>
        <taxon>Ixodoidea</taxon>
        <taxon>Ixodidae</taxon>
        <taxon>Ixodinae</taxon>
        <taxon>Ixodes</taxon>
    </lineage>
</organism>
<dbReference type="EMBL" id="JABSTQ010009320">
    <property type="protein sequence ID" value="KAG0430482.1"/>
    <property type="molecule type" value="Genomic_DNA"/>
</dbReference>
<sequence>MGRKQKTFAMKTHLALLLLLCLAESVIAQDAAPNTALQVTAESSSPDDFSSSGPQKWVKRVYQLRKKNGFFTDPVQEDSEGKWAREVNVTVLYESYCKDSSSFITKQLWPVYKQLKNQMIVDLVPYGRSKTKESSSGGPATFVCRHGAAECLANIVHSCAIALYPNTALHLNFIACTMKTWKPERAVRKCTRDGPMDSQKIQGCVSSSQGKNLFQKMGARTAALKPPITTVPSVVIDGTFNKKNQKKIQKDLKAAVCRHFKPPVPEACQKKKRGLFRKR</sequence>
<comment type="caution">
    <text evidence="1">The sequence shown here is derived from an EMBL/GenBank/DDBJ whole genome shotgun (WGS) entry which is preliminary data.</text>
</comment>
<protein>
    <submittedName>
        <fullName evidence="1">Uncharacterized protein</fullName>
    </submittedName>
</protein>